<proteinExistence type="predicted"/>
<accession>A0AAX0WLR2</accession>
<reference evidence="1 2" key="1">
    <citation type="journal article" date="2017" name="BMC Genomics">
        <title>Genome sequencing of 39 Akkermansia muciniphila isolates reveals its population structure, genomic and functional diverisity, and global distribution in mammalian gut microbiotas.</title>
        <authorList>
            <person name="Guo X."/>
            <person name="Li S."/>
            <person name="Zhang J."/>
            <person name="Wu F."/>
            <person name="Li X."/>
            <person name="Wu D."/>
            <person name="Zhang M."/>
            <person name="Ou Z."/>
            <person name="Jie Z."/>
            <person name="Yan Q."/>
            <person name="Li P."/>
            <person name="Yi J."/>
            <person name="Peng Y."/>
        </authorList>
    </citation>
    <scope>NUCLEOTIDE SEQUENCE [LARGE SCALE GENOMIC DNA]</scope>
    <source>
        <strain evidence="1 2">GP28</strain>
    </source>
</reference>
<dbReference type="Proteomes" id="UP000236075">
    <property type="component" value="Unassembled WGS sequence"/>
</dbReference>
<dbReference type="EMBL" id="PJLB01000005">
    <property type="protein sequence ID" value="PND03966.1"/>
    <property type="molecule type" value="Genomic_DNA"/>
</dbReference>
<protein>
    <submittedName>
        <fullName evidence="1">Uncharacterized protein</fullName>
    </submittedName>
</protein>
<organism evidence="1 2">
    <name type="scientific">Akkermansia muciniphila</name>
    <dbReference type="NCBI Taxonomy" id="239935"/>
    <lineage>
        <taxon>Bacteria</taxon>
        <taxon>Pseudomonadati</taxon>
        <taxon>Verrucomicrobiota</taxon>
        <taxon>Verrucomicrobiia</taxon>
        <taxon>Verrucomicrobiales</taxon>
        <taxon>Akkermansiaceae</taxon>
        <taxon>Akkermansia</taxon>
    </lineage>
</organism>
<dbReference type="AlphaFoldDB" id="A0AAX0WLR2"/>
<evidence type="ECO:0000313" key="1">
    <source>
        <dbReference type="EMBL" id="PND03966.1"/>
    </source>
</evidence>
<evidence type="ECO:0000313" key="2">
    <source>
        <dbReference type="Proteomes" id="UP000236075"/>
    </source>
</evidence>
<sequence length="63" mass="7655">MLHIFNIICWRESRIFLTEKTFRVFRKTVVTDSFPLTADCEFLIYIHNHISLAVLWERSLFVH</sequence>
<name>A0AAX0WLR2_9BACT</name>
<gene>
    <name evidence="1" type="ORF">CXT95_04120</name>
</gene>
<comment type="caution">
    <text evidence="1">The sequence shown here is derived from an EMBL/GenBank/DDBJ whole genome shotgun (WGS) entry which is preliminary data.</text>
</comment>